<evidence type="ECO:0000256" key="1">
    <source>
        <dbReference type="SAM" id="Phobius"/>
    </source>
</evidence>
<keyword evidence="1" id="KW-0812">Transmembrane</keyword>
<feature type="signal peptide" evidence="2">
    <location>
        <begin position="1"/>
        <end position="18"/>
    </location>
</feature>
<accession>A0A2Z7BEV6</accession>
<gene>
    <name evidence="3" type="ORF">F511_36008</name>
</gene>
<sequence length="225" mass="25424">MMLRRVVYCRLLSNVAHALVGIFAKSVSVGGSFKQISCVYKLVALAFDYFDQIPYLAKFSQLSFFTSNPRVTVHRELLRRNSRSFRPPFFTFEVALDSLEKLFHFIPLLEAVVGWSEISKLLSFGRELCVQVAFRNCDGILFLSFNLATCEVVWLRLVIDGRGFWTCMLAVVIVIFAYGYTLVVQHVAYMKCHLISAFKAIVSLLLLCSYQDARASGNTALSSPC</sequence>
<dbReference type="AlphaFoldDB" id="A0A2Z7BEV6"/>
<feature type="transmembrane region" description="Helical" evidence="1">
    <location>
        <begin position="164"/>
        <end position="182"/>
    </location>
</feature>
<proteinExistence type="predicted"/>
<organism evidence="3 4">
    <name type="scientific">Dorcoceras hygrometricum</name>
    <dbReference type="NCBI Taxonomy" id="472368"/>
    <lineage>
        <taxon>Eukaryota</taxon>
        <taxon>Viridiplantae</taxon>
        <taxon>Streptophyta</taxon>
        <taxon>Embryophyta</taxon>
        <taxon>Tracheophyta</taxon>
        <taxon>Spermatophyta</taxon>
        <taxon>Magnoliopsida</taxon>
        <taxon>eudicotyledons</taxon>
        <taxon>Gunneridae</taxon>
        <taxon>Pentapetalae</taxon>
        <taxon>asterids</taxon>
        <taxon>lamiids</taxon>
        <taxon>Lamiales</taxon>
        <taxon>Gesneriaceae</taxon>
        <taxon>Didymocarpoideae</taxon>
        <taxon>Trichosporeae</taxon>
        <taxon>Loxocarpinae</taxon>
        <taxon>Dorcoceras</taxon>
    </lineage>
</organism>
<dbReference type="Proteomes" id="UP000250235">
    <property type="component" value="Unassembled WGS sequence"/>
</dbReference>
<evidence type="ECO:0000256" key="2">
    <source>
        <dbReference type="SAM" id="SignalP"/>
    </source>
</evidence>
<keyword evidence="4" id="KW-1185">Reference proteome</keyword>
<reference evidence="3 4" key="1">
    <citation type="journal article" date="2015" name="Proc. Natl. Acad. Sci. U.S.A.">
        <title>The resurrection genome of Boea hygrometrica: A blueprint for survival of dehydration.</title>
        <authorList>
            <person name="Xiao L."/>
            <person name="Yang G."/>
            <person name="Zhang L."/>
            <person name="Yang X."/>
            <person name="Zhao S."/>
            <person name="Ji Z."/>
            <person name="Zhou Q."/>
            <person name="Hu M."/>
            <person name="Wang Y."/>
            <person name="Chen M."/>
            <person name="Xu Y."/>
            <person name="Jin H."/>
            <person name="Xiao X."/>
            <person name="Hu G."/>
            <person name="Bao F."/>
            <person name="Hu Y."/>
            <person name="Wan P."/>
            <person name="Li L."/>
            <person name="Deng X."/>
            <person name="Kuang T."/>
            <person name="Xiang C."/>
            <person name="Zhu J.K."/>
            <person name="Oliver M.J."/>
            <person name="He Y."/>
        </authorList>
    </citation>
    <scope>NUCLEOTIDE SEQUENCE [LARGE SCALE GENOMIC DNA]</scope>
    <source>
        <strain evidence="4">cv. XS01</strain>
    </source>
</reference>
<keyword evidence="2" id="KW-0732">Signal</keyword>
<feature type="chain" id="PRO_5016302968" evidence="2">
    <location>
        <begin position="19"/>
        <end position="225"/>
    </location>
</feature>
<name>A0A2Z7BEV6_9LAMI</name>
<evidence type="ECO:0000313" key="4">
    <source>
        <dbReference type="Proteomes" id="UP000250235"/>
    </source>
</evidence>
<feature type="transmembrane region" description="Helical" evidence="1">
    <location>
        <begin position="139"/>
        <end position="157"/>
    </location>
</feature>
<protein>
    <submittedName>
        <fullName evidence="3">Uncharacterized protein</fullName>
    </submittedName>
</protein>
<dbReference type="EMBL" id="KV006397">
    <property type="protein sequence ID" value="KZV32645.1"/>
    <property type="molecule type" value="Genomic_DNA"/>
</dbReference>
<keyword evidence="1" id="KW-0472">Membrane</keyword>
<keyword evidence="1" id="KW-1133">Transmembrane helix</keyword>
<evidence type="ECO:0000313" key="3">
    <source>
        <dbReference type="EMBL" id="KZV32645.1"/>
    </source>
</evidence>